<protein>
    <recommendedName>
        <fullName evidence="3">type II protein arginine methyltransferase</fullName>
        <ecNumber evidence="3">2.1.1.320</ecNumber>
    </recommendedName>
</protein>
<dbReference type="GO" id="GO:0032259">
    <property type="term" value="P:methylation"/>
    <property type="evidence" value="ECO:0007669"/>
    <property type="project" value="UniProtKB-KW"/>
</dbReference>
<evidence type="ECO:0000256" key="7">
    <source>
        <dbReference type="ARBA" id="ARBA00048612"/>
    </source>
</evidence>
<comment type="similarity">
    <text evidence="2">Belongs to the NDUFAF7 family.</text>
</comment>
<comment type="catalytic activity">
    <reaction evidence="7">
        <text>L-arginyl-[protein] + 2 S-adenosyl-L-methionine = N(omega),N(omega)'-dimethyl-L-arginyl-[protein] + 2 S-adenosyl-L-homocysteine + 2 H(+)</text>
        <dbReference type="Rhea" id="RHEA:48108"/>
        <dbReference type="Rhea" id="RHEA-COMP:10532"/>
        <dbReference type="Rhea" id="RHEA-COMP:11992"/>
        <dbReference type="ChEBI" id="CHEBI:15378"/>
        <dbReference type="ChEBI" id="CHEBI:29965"/>
        <dbReference type="ChEBI" id="CHEBI:57856"/>
        <dbReference type="ChEBI" id="CHEBI:59789"/>
        <dbReference type="ChEBI" id="CHEBI:88221"/>
        <dbReference type="EC" id="2.1.1.320"/>
    </reaction>
</comment>
<dbReference type="SUPFAM" id="SSF53335">
    <property type="entry name" value="S-adenosyl-L-methionine-dependent methyltransferases"/>
    <property type="match status" value="1"/>
</dbReference>
<dbReference type="GO" id="GO:0005739">
    <property type="term" value="C:mitochondrion"/>
    <property type="evidence" value="ECO:0007669"/>
    <property type="project" value="UniProtKB-SubCell"/>
</dbReference>
<evidence type="ECO:0000256" key="5">
    <source>
        <dbReference type="ARBA" id="ARBA00022679"/>
    </source>
</evidence>
<feature type="compositionally biased region" description="Polar residues" evidence="8">
    <location>
        <begin position="1"/>
        <end position="26"/>
    </location>
</feature>
<dbReference type="GO" id="GO:0035243">
    <property type="term" value="F:protein-arginine omega-N symmetric methyltransferase activity"/>
    <property type="evidence" value="ECO:0007669"/>
    <property type="project" value="UniProtKB-EC"/>
</dbReference>
<evidence type="ECO:0000256" key="8">
    <source>
        <dbReference type="SAM" id="MobiDB-lite"/>
    </source>
</evidence>
<sequence length="605" mass="67547">MASLRRTSSQAVRSCTRYMSSASTCASPSKPIPSTSPSSRERRSDQISKPVASSPSTTATTATTNQRPDLRARSSREPRYNYVSNPFDDTPDPDVSHYPLVTAKELASRRIPPRRVRMLARDFIDDCLYNPHYGYFSTQAVIFDPDQIGAEAGVGPAAATTTTTGLSNGKGKQVDEARVGAEGFDFGSLRTTAQFEDEIARRYGEFEGLNKGGVGRGPGRQVWHTPTELFKPWYGRAIARFIVAEYKLNLYPYEDLIIYEIGAGNGTLMGDILDYIAMEEPEVYDRTRYRIVEISERLQGLQKGRALGGDAKAAERDLAKRKGHEDKVEVLGGSIFDFERFVPEPCFFLAMEVLDNFAHDVVRHSTEDHEPYQCIVSVDSTGDYTELYEPVTDPLIRRYLTLRSRLPSHQRTSPSLNRLMSASPMLRKLYSILPFVPNLTKPEFLPTKQLMLLDVLRNKFPAHRLLMSDFSSLPDAIPGHNAPVVQTRYEGETVACTTYLVQPGFFDIFFPTNFHLLRDLYSLVMSPAHFSSPSRNSDSTLTSGTFFSPRRPLTLNASGGPGIVRGLSVVDHGEFLERWGETEMTRVGDGSNPMIDSYGNAKFIC</sequence>
<dbReference type="STRING" id="269621.A0A238FAT8"/>
<evidence type="ECO:0000313" key="9">
    <source>
        <dbReference type="EMBL" id="SCV70325.1"/>
    </source>
</evidence>
<evidence type="ECO:0000256" key="4">
    <source>
        <dbReference type="ARBA" id="ARBA00022603"/>
    </source>
</evidence>
<feature type="region of interest" description="Disordered" evidence="8">
    <location>
        <begin position="1"/>
        <end position="94"/>
    </location>
</feature>
<evidence type="ECO:0000256" key="2">
    <source>
        <dbReference type="ARBA" id="ARBA00005891"/>
    </source>
</evidence>
<feature type="compositionally biased region" description="Low complexity" evidence="8">
    <location>
        <begin position="52"/>
        <end position="64"/>
    </location>
</feature>
<dbReference type="InterPro" id="IPR003788">
    <property type="entry name" value="NDUFAF7"/>
</dbReference>
<dbReference type="EC" id="2.1.1.320" evidence="3"/>
<dbReference type="AlphaFoldDB" id="A0A238FAT8"/>
<proteinExistence type="inferred from homology"/>
<keyword evidence="10" id="KW-1185">Reference proteome</keyword>
<feature type="compositionally biased region" description="Low complexity" evidence="8">
    <location>
        <begin position="27"/>
        <end position="38"/>
    </location>
</feature>
<dbReference type="Pfam" id="PF02636">
    <property type="entry name" value="Methyltransf_28"/>
    <property type="match status" value="1"/>
</dbReference>
<dbReference type="InterPro" id="IPR038375">
    <property type="entry name" value="NDUFAF7_sf"/>
</dbReference>
<name>A0A238FAT8_9BASI</name>
<reference evidence="10" key="1">
    <citation type="submission" date="2016-09" db="EMBL/GenBank/DDBJ databases">
        <authorList>
            <person name="Jeantristanb JTB J.-T."/>
            <person name="Ricardo R."/>
        </authorList>
    </citation>
    <scope>NUCLEOTIDE SEQUENCE [LARGE SCALE GENOMIC DNA]</scope>
</reference>
<dbReference type="OrthoDB" id="17415at2759"/>
<evidence type="ECO:0000256" key="3">
    <source>
        <dbReference type="ARBA" id="ARBA00011935"/>
    </source>
</evidence>
<evidence type="ECO:0000256" key="1">
    <source>
        <dbReference type="ARBA" id="ARBA00004173"/>
    </source>
</evidence>
<keyword evidence="5" id="KW-0808">Transferase</keyword>
<evidence type="ECO:0000313" key="10">
    <source>
        <dbReference type="Proteomes" id="UP000198372"/>
    </source>
</evidence>
<dbReference type="EMBL" id="FMSP01000005">
    <property type="protein sequence ID" value="SCV70325.1"/>
    <property type="molecule type" value="Genomic_DNA"/>
</dbReference>
<organism evidence="9 10">
    <name type="scientific">Microbotryum intermedium</name>
    <dbReference type="NCBI Taxonomy" id="269621"/>
    <lineage>
        <taxon>Eukaryota</taxon>
        <taxon>Fungi</taxon>
        <taxon>Dikarya</taxon>
        <taxon>Basidiomycota</taxon>
        <taxon>Pucciniomycotina</taxon>
        <taxon>Microbotryomycetes</taxon>
        <taxon>Microbotryales</taxon>
        <taxon>Microbotryaceae</taxon>
        <taxon>Microbotryum</taxon>
    </lineage>
</organism>
<gene>
    <name evidence="9" type="ORF">BQ2448_1719</name>
</gene>
<dbReference type="Gene3D" id="3.40.50.12710">
    <property type="match status" value="1"/>
</dbReference>
<keyword evidence="6" id="KW-0496">Mitochondrion</keyword>
<comment type="subcellular location">
    <subcellularLocation>
        <location evidence="1">Mitochondrion</location>
    </subcellularLocation>
</comment>
<dbReference type="Proteomes" id="UP000198372">
    <property type="component" value="Unassembled WGS sequence"/>
</dbReference>
<evidence type="ECO:0000256" key="6">
    <source>
        <dbReference type="ARBA" id="ARBA00023128"/>
    </source>
</evidence>
<keyword evidence="4" id="KW-0489">Methyltransferase</keyword>
<dbReference type="InterPro" id="IPR029063">
    <property type="entry name" value="SAM-dependent_MTases_sf"/>
</dbReference>
<accession>A0A238FAT8</accession>
<dbReference type="PANTHER" id="PTHR12049:SF5">
    <property type="entry name" value="PROTEIN ARGININE METHYLTRANSFERASE NDUFAF7 HOMOLOG, MITOCHONDRIAL"/>
    <property type="match status" value="1"/>
</dbReference>
<feature type="compositionally biased region" description="Basic and acidic residues" evidence="8">
    <location>
        <begin position="68"/>
        <end position="79"/>
    </location>
</feature>
<dbReference type="PANTHER" id="PTHR12049">
    <property type="entry name" value="PROTEIN ARGININE METHYLTRANSFERASE NDUFAF7, MITOCHONDRIAL"/>
    <property type="match status" value="1"/>
</dbReference>